<evidence type="ECO:0000313" key="2">
    <source>
        <dbReference type="EMBL" id="OUM04976.1"/>
    </source>
</evidence>
<dbReference type="InterPro" id="IPR045886">
    <property type="entry name" value="ThiF/MoeB/HesA"/>
</dbReference>
<organism evidence="2 3">
    <name type="scientific">Pseudomonas syringae</name>
    <dbReference type="NCBI Taxonomy" id="317"/>
    <lineage>
        <taxon>Bacteria</taxon>
        <taxon>Pseudomonadati</taxon>
        <taxon>Pseudomonadota</taxon>
        <taxon>Gammaproteobacteria</taxon>
        <taxon>Pseudomonadales</taxon>
        <taxon>Pseudomonadaceae</taxon>
        <taxon>Pseudomonas</taxon>
    </lineage>
</organism>
<dbReference type="GO" id="GO:0061504">
    <property type="term" value="P:cyclic threonylcarbamoyladenosine biosynthetic process"/>
    <property type="evidence" value="ECO:0007669"/>
    <property type="project" value="TreeGrafter"/>
</dbReference>
<dbReference type="OrthoDB" id="891532at2"/>
<proteinExistence type="predicted"/>
<dbReference type="GO" id="GO:0008641">
    <property type="term" value="F:ubiquitin-like modifier activating enzyme activity"/>
    <property type="evidence" value="ECO:0007669"/>
    <property type="project" value="InterPro"/>
</dbReference>
<dbReference type="CDD" id="cd01483">
    <property type="entry name" value="E1_enzyme_family"/>
    <property type="match status" value="1"/>
</dbReference>
<comment type="caution">
    <text evidence="2">The sequence shown here is derived from an EMBL/GenBank/DDBJ whole genome shotgun (WGS) entry which is preliminary data.</text>
</comment>
<dbReference type="SUPFAM" id="SSF69572">
    <property type="entry name" value="Activating enzymes of the ubiquitin-like proteins"/>
    <property type="match status" value="1"/>
</dbReference>
<evidence type="ECO:0000313" key="3">
    <source>
        <dbReference type="Proteomes" id="UP000195128"/>
    </source>
</evidence>
<accession>A0A244EKI2</accession>
<feature type="domain" description="THIF-type NAD/FAD binding fold" evidence="1">
    <location>
        <begin position="339"/>
        <end position="447"/>
    </location>
</feature>
<evidence type="ECO:0000259" key="1">
    <source>
        <dbReference type="Pfam" id="PF00899"/>
    </source>
</evidence>
<dbReference type="Proteomes" id="UP000195128">
    <property type="component" value="Unassembled WGS sequence"/>
</dbReference>
<protein>
    <recommendedName>
        <fullName evidence="1">THIF-type NAD/FAD binding fold domain-containing protein</fullName>
    </recommendedName>
</protein>
<dbReference type="Pfam" id="PF00899">
    <property type="entry name" value="ThiF"/>
    <property type="match status" value="1"/>
</dbReference>
<dbReference type="InterPro" id="IPR035985">
    <property type="entry name" value="Ubiquitin-activating_enz"/>
</dbReference>
<dbReference type="GO" id="GO:0061503">
    <property type="term" value="F:tRNA threonylcarbamoyladenosine dehydratase"/>
    <property type="evidence" value="ECO:0007669"/>
    <property type="project" value="TreeGrafter"/>
</dbReference>
<dbReference type="PANTHER" id="PTHR43267">
    <property type="entry name" value="TRNA THREONYLCARBAMOYLADENOSINE DEHYDRATASE"/>
    <property type="match status" value="1"/>
</dbReference>
<dbReference type="RefSeq" id="WP_084920088.1">
    <property type="nucleotide sequence ID" value="NZ_MTSA01000024.1"/>
</dbReference>
<dbReference type="InterPro" id="IPR000594">
    <property type="entry name" value="ThiF_NAD_FAD-bd"/>
</dbReference>
<dbReference type="Gene3D" id="3.40.50.720">
    <property type="entry name" value="NAD(P)-binding Rossmann-like Domain"/>
    <property type="match status" value="1"/>
</dbReference>
<sequence>MNALVDATHSPEVERGVAALNQLLGTEAAALLTPAKTRDGEVVCFSFPIPSDYTGKPRTLRIAFPRDFPRASLKLNVEPSPWLEWPHAMKSGLCLHGFREKPITGTPETVVQDSLSRFSTILNFVIEGSDPDIRDAEFRNEITSYWNTQLGVSPQDLLLLARPISGSELYATSDPRPSRRNHTAWLATSIEALRIHFRRIAGLNVKIRSPAIPGFYLKLQTFPSVRIPDADRLIEWLTPHLNPDDCRKFLDWFAGHGSLANRWIVFELPGPDGSPVYCLDVRSYSKQPDHGRWYGFRSARRWSGKNQPNHVPALVRSAIINILDRNDILSRDLSGAAVNLEKARVVMVGVGSLGSTVAQQLARSGIGEIILIDPDVLESANLGRHVLGADDLGKYKAIALAEKITRDLPTVKATPYVDFAEMLLISKPGLFENSDVVIVTTADWSSEVALWRRKSTGTRWGLLQAWSEPHTLIGHALLAPAGESDGRDLFDDSGNFNFKYTEWPKGHGVISIPACGQSFIPGGASGMANVSSMVAQTALRSLTAQLNEQTWVTTIYRPHDAADRGGIYKGPKLENGVQHIVLEREWPTPEGVEA</sequence>
<dbReference type="EMBL" id="MTSA01000024">
    <property type="protein sequence ID" value="OUM04976.1"/>
    <property type="molecule type" value="Genomic_DNA"/>
</dbReference>
<dbReference type="PANTHER" id="PTHR43267:SF1">
    <property type="entry name" value="TRNA THREONYLCARBAMOYLADENOSINE DEHYDRATASE"/>
    <property type="match status" value="1"/>
</dbReference>
<gene>
    <name evidence="2" type="ORF">BW686_23865</name>
</gene>
<dbReference type="AlphaFoldDB" id="A0A244EKI2"/>
<name>A0A244EKI2_PSESX</name>
<reference evidence="2 3" key="1">
    <citation type="submission" date="2017-01" db="EMBL/GenBank/DDBJ databases">
        <authorList>
            <person name="Mah S.A."/>
            <person name="Swanson W.J."/>
            <person name="Moy G.W."/>
            <person name="Vacquier V.D."/>
        </authorList>
    </citation>
    <scope>NUCLEOTIDE SEQUENCE [LARGE SCALE GENOMIC DNA]</scope>
    <source>
        <strain evidence="2">PDD-32b-74</strain>
    </source>
</reference>